<keyword evidence="3 6" id="KW-0812">Transmembrane</keyword>
<feature type="transmembrane region" description="Helical" evidence="6">
    <location>
        <begin position="21"/>
        <end position="42"/>
    </location>
</feature>
<feature type="transmembrane region" description="Helical" evidence="6">
    <location>
        <begin position="201"/>
        <end position="221"/>
    </location>
</feature>
<feature type="transmembrane region" description="Helical" evidence="6">
    <location>
        <begin position="143"/>
        <end position="159"/>
    </location>
</feature>
<feature type="transmembrane region" description="Helical" evidence="6">
    <location>
        <begin position="289"/>
        <end position="307"/>
    </location>
</feature>
<feature type="transmembrane region" description="Helical" evidence="6">
    <location>
        <begin position="264"/>
        <end position="283"/>
    </location>
</feature>
<feature type="transmembrane region" description="Helical" evidence="6">
    <location>
        <begin position="83"/>
        <end position="100"/>
    </location>
</feature>
<evidence type="ECO:0000256" key="4">
    <source>
        <dbReference type="ARBA" id="ARBA00022989"/>
    </source>
</evidence>
<comment type="caution">
    <text evidence="8">The sequence shown here is derived from an EMBL/GenBank/DDBJ whole genome shotgun (WGS) entry which is preliminary data.</text>
</comment>
<proteinExistence type="predicted"/>
<feature type="domain" description="EamA" evidence="7">
    <location>
        <begin position="171"/>
        <end position="305"/>
    </location>
</feature>
<evidence type="ECO:0000259" key="7">
    <source>
        <dbReference type="Pfam" id="PF00892"/>
    </source>
</evidence>
<dbReference type="InterPro" id="IPR037185">
    <property type="entry name" value="EmrE-like"/>
</dbReference>
<evidence type="ECO:0000256" key="3">
    <source>
        <dbReference type="ARBA" id="ARBA00022692"/>
    </source>
</evidence>
<dbReference type="EMBL" id="SMFQ01000002">
    <property type="protein sequence ID" value="TCJ88536.1"/>
    <property type="molecule type" value="Genomic_DNA"/>
</dbReference>
<sequence>MEQVQENTLDQIEKRNIATGLAFAIAGTTLFSLKSVLIKMAFNEGIDATTLLMIRMMIAMPFYLMVLAYAIKTRPQKAAELRTSDFFLIVGLGFMGYYLASYLDFLGLEYITAQLERLTLFTYPVMVALLSWIFFGEKITGRVFASLIISYLGVTFLFMNESSGENSNTGLGTLLVGGAALSFSLYVIFSKSFITRLGSLIFTSIAMSTATIWIVIQFFSTRDLSDLNVSPKLWLLGFLLAIFCTLIPSFFTSEAISRIGATRMSITGSIGPVVTILLAVWLLDEAFGWTHAIGLLMVMIGVGLLRAKKSPGKLISWIKKSPPHL</sequence>
<comment type="subcellular location">
    <subcellularLocation>
        <location evidence="1">Cell membrane</location>
        <topology evidence="1">Multi-pass membrane protein</topology>
    </subcellularLocation>
</comment>
<dbReference type="RefSeq" id="WP_131904229.1">
    <property type="nucleotide sequence ID" value="NZ_BAAAFU010000008.1"/>
</dbReference>
<reference evidence="8 9" key="1">
    <citation type="submission" date="2019-03" db="EMBL/GenBank/DDBJ databases">
        <title>Genomic Encyclopedia of Type Strains, Phase IV (KMG-IV): sequencing the most valuable type-strain genomes for metagenomic binning, comparative biology and taxonomic classification.</title>
        <authorList>
            <person name="Goeker M."/>
        </authorList>
    </citation>
    <scope>NUCLEOTIDE SEQUENCE [LARGE SCALE GENOMIC DNA]</scope>
    <source>
        <strain evidence="8 9">DSM 24830</strain>
    </source>
</reference>
<dbReference type="AlphaFoldDB" id="A0A4R1F2X0"/>
<feature type="transmembrane region" description="Helical" evidence="6">
    <location>
        <begin position="233"/>
        <end position="252"/>
    </location>
</feature>
<accession>A0A4R1F2X0</accession>
<dbReference type="SUPFAM" id="SSF103481">
    <property type="entry name" value="Multidrug resistance efflux transporter EmrE"/>
    <property type="match status" value="2"/>
</dbReference>
<keyword evidence="5 6" id="KW-0472">Membrane</keyword>
<evidence type="ECO:0000313" key="8">
    <source>
        <dbReference type="EMBL" id="TCJ88536.1"/>
    </source>
</evidence>
<feature type="transmembrane region" description="Helical" evidence="6">
    <location>
        <begin position="120"/>
        <end position="136"/>
    </location>
</feature>
<keyword evidence="4 6" id="KW-1133">Transmembrane helix</keyword>
<dbReference type="InterPro" id="IPR050638">
    <property type="entry name" value="AA-Vitamin_Transporters"/>
</dbReference>
<evidence type="ECO:0000256" key="5">
    <source>
        <dbReference type="ARBA" id="ARBA00023136"/>
    </source>
</evidence>
<evidence type="ECO:0000256" key="6">
    <source>
        <dbReference type="SAM" id="Phobius"/>
    </source>
</evidence>
<gene>
    <name evidence="8" type="ORF">EV695_0393</name>
</gene>
<keyword evidence="2" id="KW-1003">Cell membrane</keyword>
<protein>
    <submittedName>
        <fullName evidence="8">EamA domain-containing membrane protein RarD</fullName>
    </submittedName>
</protein>
<feature type="transmembrane region" description="Helical" evidence="6">
    <location>
        <begin position="48"/>
        <end position="71"/>
    </location>
</feature>
<keyword evidence="9" id="KW-1185">Reference proteome</keyword>
<dbReference type="PANTHER" id="PTHR32322">
    <property type="entry name" value="INNER MEMBRANE TRANSPORTER"/>
    <property type="match status" value="1"/>
</dbReference>
<dbReference type="OrthoDB" id="9813617at2"/>
<organism evidence="8 9">
    <name type="scientific">Cocleimonas flava</name>
    <dbReference type="NCBI Taxonomy" id="634765"/>
    <lineage>
        <taxon>Bacteria</taxon>
        <taxon>Pseudomonadati</taxon>
        <taxon>Pseudomonadota</taxon>
        <taxon>Gammaproteobacteria</taxon>
        <taxon>Thiotrichales</taxon>
        <taxon>Thiotrichaceae</taxon>
        <taxon>Cocleimonas</taxon>
    </lineage>
</organism>
<name>A0A4R1F2X0_9GAMM</name>
<evidence type="ECO:0000256" key="1">
    <source>
        <dbReference type="ARBA" id="ARBA00004651"/>
    </source>
</evidence>
<evidence type="ECO:0000256" key="2">
    <source>
        <dbReference type="ARBA" id="ARBA00022475"/>
    </source>
</evidence>
<dbReference type="GO" id="GO:0005886">
    <property type="term" value="C:plasma membrane"/>
    <property type="evidence" value="ECO:0007669"/>
    <property type="project" value="UniProtKB-SubCell"/>
</dbReference>
<feature type="transmembrane region" description="Helical" evidence="6">
    <location>
        <begin position="171"/>
        <end position="189"/>
    </location>
</feature>
<dbReference type="PANTHER" id="PTHR32322:SF18">
    <property type="entry name" value="S-ADENOSYLMETHIONINE_S-ADENOSYLHOMOCYSTEINE TRANSPORTER"/>
    <property type="match status" value="1"/>
</dbReference>
<dbReference type="InterPro" id="IPR000620">
    <property type="entry name" value="EamA_dom"/>
</dbReference>
<dbReference type="Proteomes" id="UP000294887">
    <property type="component" value="Unassembled WGS sequence"/>
</dbReference>
<evidence type="ECO:0000313" key="9">
    <source>
        <dbReference type="Proteomes" id="UP000294887"/>
    </source>
</evidence>
<dbReference type="Pfam" id="PF00892">
    <property type="entry name" value="EamA"/>
    <property type="match status" value="2"/>
</dbReference>
<feature type="domain" description="EamA" evidence="7">
    <location>
        <begin position="19"/>
        <end position="158"/>
    </location>
</feature>